<gene>
    <name evidence="1" type="ORF">GPLA_1822</name>
</gene>
<accession>K6YJ15</accession>
<dbReference type="Proteomes" id="UP000006322">
    <property type="component" value="Unassembled WGS sequence"/>
</dbReference>
<comment type="caution">
    <text evidence="1">The sequence shown here is derived from an EMBL/GenBank/DDBJ whole genome shotgun (WGS) entry which is preliminary data.</text>
</comment>
<evidence type="ECO:0008006" key="3">
    <source>
        <dbReference type="Google" id="ProtNLM"/>
    </source>
</evidence>
<dbReference type="Pfam" id="PF16154">
    <property type="entry name" value="DUF4862"/>
    <property type="match status" value="1"/>
</dbReference>
<protein>
    <recommendedName>
        <fullName evidence="3">DUF4862 domain-containing protein</fullName>
    </recommendedName>
</protein>
<evidence type="ECO:0000313" key="2">
    <source>
        <dbReference type="Proteomes" id="UP000006322"/>
    </source>
</evidence>
<dbReference type="OrthoDB" id="7307665at2"/>
<keyword evidence="2" id="KW-1185">Reference proteome</keyword>
<sequence length="321" mass="35202">MDFFVGSYATSPAWETWDPEAEQAYFAKLKTFTHLQGLEHPFTGTLHPHDDDWFMANVSAKWQFVFTCVPGTMGALGKNPHFGIASDDEAGRQEALVFMQKACDAIGKLNRGLGRKAVKAIEVQTAPDRSKASGSARSLKASLETMLSWDWHGADIVIEHCDALVPEHDHAKGFLSLDDEITVLKELNASKDANLGILINWGRSAIETLSTDGVLTHIEQVKQQGLFKGLMFSGVTDQSSPYGIWKDTHMPAAKSPNVAFGAEHSLLTEQEIHRSLAACGHALTQDSIVGIKLGIRPKDAPLEPRVGYNQSALAMIERFFN</sequence>
<name>K6YJ15_9ALTE</name>
<dbReference type="InterPro" id="IPR032344">
    <property type="entry name" value="DUF4862"/>
</dbReference>
<proteinExistence type="predicted"/>
<evidence type="ECO:0000313" key="1">
    <source>
        <dbReference type="EMBL" id="GAC32729.1"/>
    </source>
</evidence>
<dbReference type="RefSeq" id="WP_007104514.1">
    <property type="nucleotide sequence ID" value="NZ_BAER01000044.1"/>
</dbReference>
<dbReference type="EMBL" id="BAER01000044">
    <property type="protein sequence ID" value="GAC32729.1"/>
    <property type="molecule type" value="Genomic_DNA"/>
</dbReference>
<organism evidence="1 2">
    <name type="scientific">Paraglaciecola polaris LMG 21857</name>
    <dbReference type="NCBI Taxonomy" id="1129793"/>
    <lineage>
        <taxon>Bacteria</taxon>
        <taxon>Pseudomonadati</taxon>
        <taxon>Pseudomonadota</taxon>
        <taxon>Gammaproteobacteria</taxon>
        <taxon>Alteromonadales</taxon>
        <taxon>Alteromonadaceae</taxon>
        <taxon>Paraglaciecola</taxon>
    </lineage>
</organism>
<dbReference type="AlphaFoldDB" id="K6YJ15"/>
<reference evidence="2" key="1">
    <citation type="journal article" date="2014" name="Environ. Microbiol.">
        <title>Comparative genomics of the marine bacterial genus Glaciecola reveals the high degree of genomic diversity and genomic characteristic for cold adaptation.</title>
        <authorList>
            <person name="Qin Q.L."/>
            <person name="Xie B.B."/>
            <person name="Yu Y."/>
            <person name="Shu Y.L."/>
            <person name="Rong J.C."/>
            <person name="Zhang Y.J."/>
            <person name="Zhao D.L."/>
            <person name="Chen X.L."/>
            <person name="Zhang X.Y."/>
            <person name="Chen B."/>
            <person name="Zhou B.C."/>
            <person name="Zhang Y.Z."/>
        </authorList>
    </citation>
    <scope>NUCLEOTIDE SEQUENCE [LARGE SCALE GENOMIC DNA]</scope>
    <source>
        <strain evidence="2">LMG 21857</strain>
    </source>
</reference>
<dbReference type="STRING" id="1129793.GPLA_1822"/>